<evidence type="ECO:0000313" key="9">
    <source>
        <dbReference type="Proteomes" id="UP000198925"/>
    </source>
</evidence>
<dbReference type="InterPro" id="IPR047959">
    <property type="entry name" value="Transpos_IS5"/>
</dbReference>
<dbReference type="Pfam" id="PF05598">
    <property type="entry name" value="DUF772"/>
    <property type="match status" value="1"/>
</dbReference>
<keyword evidence="4" id="KW-0238">DNA-binding</keyword>
<dbReference type="PANTHER" id="PTHR35604:SF2">
    <property type="entry name" value="TRANSPOSASE INSH FOR INSERTION SEQUENCE ELEMENT IS5A-RELATED"/>
    <property type="match status" value="1"/>
</dbReference>
<evidence type="ECO:0000256" key="3">
    <source>
        <dbReference type="ARBA" id="ARBA00022578"/>
    </source>
</evidence>
<reference evidence="8 9" key="1">
    <citation type="submission" date="2016-10" db="EMBL/GenBank/DDBJ databases">
        <authorList>
            <person name="de Groot N.N."/>
        </authorList>
    </citation>
    <scope>NUCLEOTIDE SEQUENCE [LARGE SCALE GENOMIC DNA]</scope>
    <source>
        <strain evidence="8 9">CPCC 100156</strain>
    </source>
</reference>
<evidence type="ECO:0000256" key="2">
    <source>
        <dbReference type="ARBA" id="ARBA00010075"/>
    </source>
</evidence>
<evidence type="ECO:0000256" key="1">
    <source>
        <dbReference type="ARBA" id="ARBA00003544"/>
    </source>
</evidence>
<feature type="domain" description="Transposase InsH N-terminal" evidence="7">
    <location>
        <begin position="20"/>
        <end position="108"/>
    </location>
</feature>
<organism evidence="8 9">
    <name type="scientific">Belnapia rosea</name>
    <dbReference type="NCBI Taxonomy" id="938405"/>
    <lineage>
        <taxon>Bacteria</taxon>
        <taxon>Pseudomonadati</taxon>
        <taxon>Pseudomonadota</taxon>
        <taxon>Alphaproteobacteria</taxon>
        <taxon>Acetobacterales</taxon>
        <taxon>Roseomonadaceae</taxon>
        <taxon>Belnapia</taxon>
    </lineage>
</organism>
<dbReference type="GO" id="GO:0003677">
    <property type="term" value="F:DNA binding"/>
    <property type="evidence" value="ECO:0007669"/>
    <property type="project" value="UniProtKB-KW"/>
</dbReference>
<dbReference type="PANTHER" id="PTHR35604">
    <property type="entry name" value="TRANSPOSASE INSH FOR INSERTION SEQUENCE ELEMENT IS5A-RELATED"/>
    <property type="match status" value="1"/>
</dbReference>
<dbReference type="GO" id="GO:0006313">
    <property type="term" value="P:DNA transposition"/>
    <property type="evidence" value="ECO:0007669"/>
    <property type="project" value="InterPro"/>
</dbReference>
<evidence type="ECO:0000313" key="8">
    <source>
        <dbReference type="EMBL" id="SDE23822.1"/>
    </source>
</evidence>
<sequence>MARRRIGQDMLVFSSESAARQSTLDRLLELIDWVPVEHQLRDISCAAKGEPAWPPLALFKAMLIAVWHDLSNVRLAEALDDRGSFRRFCGFSAHEPTPERTAFVRLRAQLVACGLDQVLFDAVTSQLRAKAITVKTGTLVDATVIASASHADPEAGWAGHQRRKAIHSFKAHVGADADTALVEALCVTPGNVHDGRAGGGALPEAPGEVYADSAYRGHIFGAAIAARGGTPRIVQTGMWGRPGDDTLRKLRRWNYDIHRVRCRIEKIFGTWKRSYGLRRMRWRGLAKATLQVHLTAIAYNLRRSLTLLTNPAA</sequence>
<evidence type="ECO:0000256" key="5">
    <source>
        <dbReference type="ARBA" id="ARBA00023172"/>
    </source>
</evidence>
<name>A0A1G7BA33_9PROT</name>
<dbReference type="STRING" id="938405.SAMN02927895_00940"/>
<dbReference type="EMBL" id="FMZX01000024">
    <property type="protein sequence ID" value="SDE23822.1"/>
    <property type="molecule type" value="Genomic_DNA"/>
</dbReference>
<keyword evidence="5" id="KW-0233">DNA recombination</keyword>
<dbReference type="AlphaFoldDB" id="A0A1G7BA33"/>
<dbReference type="NCBIfam" id="NF033581">
    <property type="entry name" value="transpos_IS5_4"/>
    <property type="match status" value="1"/>
</dbReference>
<keyword evidence="3" id="KW-0815">Transposition</keyword>
<dbReference type="Proteomes" id="UP000198925">
    <property type="component" value="Unassembled WGS sequence"/>
</dbReference>
<comment type="similarity">
    <text evidence="2">Belongs to the transposase 11 family.</text>
</comment>
<evidence type="ECO:0000256" key="4">
    <source>
        <dbReference type="ARBA" id="ARBA00023125"/>
    </source>
</evidence>
<dbReference type="GO" id="GO:0004803">
    <property type="term" value="F:transposase activity"/>
    <property type="evidence" value="ECO:0007669"/>
    <property type="project" value="InterPro"/>
</dbReference>
<accession>A0A1G7BA33</accession>
<dbReference type="Pfam" id="PF01609">
    <property type="entry name" value="DDE_Tnp_1"/>
    <property type="match status" value="1"/>
</dbReference>
<dbReference type="RefSeq" id="WP_090664856.1">
    <property type="nucleotide sequence ID" value="NZ_FMZX01000024.1"/>
</dbReference>
<evidence type="ECO:0000259" key="7">
    <source>
        <dbReference type="Pfam" id="PF05598"/>
    </source>
</evidence>
<comment type="function">
    <text evidence="1">Involved in the transposition of the insertion sequence IS5.</text>
</comment>
<dbReference type="InterPro" id="IPR008490">
    <property type="entry name" value="Transposase_InsH_N"/>
</dbReference>
<protein>
    <submittedName>
        <fullName evidence="8">Transposase, IS5 family</fullName>
    </submittedName>
</protein>
<evidence type="ECO:0000259" key="6">
    <source>
        <dbReference type="Pfam" id="PF01609"/>
    </source>
</evidence>
<dbReference type="InterPro" id="IPR002559">
    <property type="entry name" value="Transposase_11"/>
</dbReference>
<proteinExistence type="inferred from homology"/>
<keyword evidence="9" id="KW-1185">Reference proteome</keyword>
<gene>
    <name evidence="8" type="ORF">SAMN04487779_10243</name>
</gene>
<feature type="domain" description="Transposase IS4-like" evidence="6">
    <location>
        <begin position="135"/>
        <end position="301"/>
    </location>
</feature>